<feature type="non-terminal residue" evidence="2">
    <location>
        <position position="334"/>
    </location>
</feature>
<dbReference type="GO" id="GO:0016020">
    <property type="term" value="C:membrane"/>
    <property type="evidence" value="ECO:0007669"/>
    <property type="project" value="InterPro"/>
</dbReference>
<dbReference type="CDD" id="cd06263">
    <property type="entry name" value="MAM"/>
    <property type="match status" value="2"/>
</dbReference>
<feature type="domain" description="MAM" evidence="1">
    <location>
        <begin position="175"/>
        <end position="334"/>
    </location>
</feature>
<dbReference type="PRINTS" id="PR00020">
    <property type="entry name" value="MAMDOMAIN"/>
</dbReference>
<reference evidence="2 3" key="1">
    <citation type="submission" date="2024-05" db="EMBL/GenBank/DDBJ databases">
        <authorList>
            <person name="Wallberg A."/>
        </authorList>
    </citation>
    <scope>NUCLEOTIDE SEQUENCE [LARGE SCALE GENOMIC DNA]</scope>
</reference>
<dbReference type="EMBL" id="CAXKWB010006512">
    <property type="protein sequence ID" value="CAL4083116.1"/>
    <property type="molecule type" value="Genomic_DNA"/>
</dbReference>
<dbReference type="SUPFAM" id="SSF49899">
    <property type="entry name" value="Concanavalin A-like lectins/glucanases"/>
    <property type="match status" value="2"/>
</dbReference>
<evidence type="ECO:0000313" key="2">
    <source>
        <dbReference type="EMBL" id="CAL4083116.1"/>
    </source>
</evidence>
<evidence type="ECO:0000259" key="1">
    <source>
        <dbReference type="PROSITE" id="PS50060"/>
    </source>
</evidence>
<dbReference type="SMART" id="SM00137">
    <property type="entry name" value="MAM"/>
    <property type="match status" value="2"/>
</dbReference>
<dbReference type="InterPro" id="IPR013320">
    <property type="entry name" value="ConA-like_dom_sf"/>
</dbReference>
<dbReference type="Gene3D" id="2.60.120.200">
    <property type="match status" value="2"/>
</dbReference>
<sequence length="334" mass="37409">MSNTTCPGSGGMGCSFSNGLCGYRQEEEDDDLDWIWHEGFGTDDPFLPNESKKHGYYMYLNTSAKPESTGILYTTAELVLRQRCMSFFAHMHAIGGNSAHLEIYAESGGTKKLLKRITSDLGPDWSMVQVPIPSQVFPPQRIMFKGTIKEARNATMSTLAIDDIKFTQGACDAPGSCVFDGRTCSWSSSETHGEVQWQLSNPNAVSLETKPWLDRTFWDHSGGFMFIEADPSLKSKKAWLMSDKQPRLYPSENCVTFWYHLYGMEGTSLSVMQYNPANGKATSLWIQNPELPIWYQYWAYGTAPYSSNQPYQLVFEAVLGDGVMGDVAIDDVFI</sequence>
<dbReference type="InterPro" id="IPR051560">
    <property type="entry name" value="MAM_domain-containing"/>
</dbReference>
<dbReference type="PANTHER" id="PTHR23282:SF101">
    <property type="entry name" value="MAM DOMAIN-CONTAINING PROTEIN"/>
    <property type="match status" value="1"/>
</dbReference>
<dbReference type="PANTHER" id="PTHR23282">
    <property type="entry name" value="APICAL ENDOSOMAL GLYCOPROTEIN PRECURSOR"/>
    <property type="match status" value="1"/>
</dbReference>
<dbReference type="PROSITE" id="PS50060">
    <property type="entry name" value="MAM_2"/>
    <property type="match status" value="2"/>
</dbReference>
<proteinExistence type="predicted"/>
<dbReference type="AlphaFoldDB" id="A0AAV2QES8"/>
<keyword evidence="3" id="KW-1185">Reference proteome</keyword>
<protein>
    <recommendedName>
        <fullName evidence="1">MAM domain-containing protein</fullName>
    </recommendedName>
</protein>
<dbReference type="InterPro" id="IPR000998">
    <property type="entry name" value="MAM_dom"/>
</dbReference>
<dbReference type="Proteomes" id="UP001497623">
    <property type="component" value="Unassembled WGS sequence"/>
</dbReference>
<accession>A0AAV2QES8</accession>
<gene>
    <name evidence="2" type="ORF">MNOR_LOCUS12084</name>
</gene>
<comment type="caution">
    <text evidence="2">The sequence shown here is derived from an EMBL/GenBank/DDBJ whole genome shotgun (WGS) entry which is preliminary data.</text>
</comment>
<organism evidence="2 3">
    <name type="scientific">Meganyctiphanes norvegica</name>
    <name type="common">Northern krill</name>
    <name type="synonym">Thysanopoda norvegica</name>
    <dbReference type="NCBI Taxonomy" id="48144"/>
    <lineage>
        <taxon>Eukaryota</taxon>
        <taxon>Metazoa</taxon>
        <taxon>Ecdysozoa</taxon>
        <taxon>Arthropoda</taxon>
        <taxon>Crustacea</taxon>
        <taxon>Multicrustacea</taxon>
        <taxon>Malacostraca</taxon>
        <taxon>Eumalacostraca</taxon>
        <taxon>Eucarida</taxon>
        <taxon>Euphausiacea</taxon>
        <taxon>Euphausiidae</taxon>
        <taxon>Meganyctiphanes</taxon>
    </lineage>
</organism>
<feature type="domain" description="MAM" evidence="1">
    <location>
        <begin position="12"/>
        <end position="173"/>
    </location>
</feature>
<evidence type="ECO:0000313" key="3">
    <source>
        <dbReference type="Proteomes" id="UP001497623"/>
    </source>
</evidence>
<dbReference type="Pfam" id="PF00629">
    <property type="entry name" value="MAM"/>
    <property type="match status" value="2"/>
</dbReference>
<name>A0AAV2QES8_MEGNR</name>